<evidence type="ECO:0000256" key="1">
    <source>
        <dbReference type="SAM" id="MobiDB-lite"/>
    </source>
</evidence>
<feature type="region of interest" description="Disordered" evidence="1">
    <location>
        <begin position="107"/>
        <end position="190"/>
    </location>
</feature>
<dbReference type="Proteomes" id="UP000030742">
    <property type="component" value="Unassembled WGS sequence"/>
</dbReference>
<feature type="non-terminal residue" evidence="2">
    <location>
        <position position="1"/>
    </location>
</feature>
<dbReference type="HOGENOM" id="CLU_1653912_0_0_1"/>
<organism evidence="2">
    <name type="scientific">Dendroctonus ponderosae</name>
    <name type="common">Mountain pine beetle</name>
    <dbReference type="NCBI Taxonomy" id="77166"/>
    <lineage>
        <taxon>Eukaryota</taxon>
        <taxon>Metazoa</taxon>
        <taxon>Ecdysozoa</taxon>
        <taxon>Arthropoda</taxon>
        <taxon>Hexapoda</taxon>
        <taxon>Insecta</taxon>
        <taxon>Pterygota</taxon>
        <taxon>Neoptera</taxon>
        <taxon>Endopterygota</taxon>
        <taxon>Coleoptera</taxon>
        <taxon>Polyphaga</taxon>
        <taxon>Cucujiformia</taxon>
        <taxon>Curculionidae</taxon>
        <taxon>Scolytinae</taxon>
        <taxon>Dendroctonus</taxon>
    </lineage>
</organism>
<reference evidence="2 4" key="1">
    <citation type="journal article" date="2013" name="Genome Biol.">
        <title>Draft genome of the mountain pine beetle, Dendroctonus ponderosae Hopkins, a major forest pest.</title>
        <authorList>
            <person name="Keeling C.I."/>
            <person name="Yuen M.M."/>
            <person name="Liao N.Y."/>
            <person name="Docking T.R."/>
            <person name="Chan S.K."/>
            <person name="Taylor G.A."/>
            <person name="Palmquist D.L."/>
            <person name="Jackman S.D."/>
            <person name="Nguyen A."/>
            <person name="Li M."/>
            <person name="Henderson H."/>
            <person name="Janes J.K."/>
            <person name="Zhao Y."/>
            <person name="Pandoh P."/>
            <person name="Moore R."/>
            <person name="Sperling F.A."/>
            <person name="Huber D.P."/>
            <person name="Birol I."/>
            <person name="Jones S.J."/>
            <person name="Bohlmann J."/>
        </authorList>
    </citation>
    <scope>NUCLEOTIDE SEQUENCE</scope>
</reference>
<evidence type="ECO:0000313" key="4">
    <source>
        <dbReference type="Proteomes" id="UP000030742"/>
    </source>
</evidence>
<proteinExistence type="predicted"/>
<dbReference type="AlphaFoldDB" id="N6TMH8"/>
<name>N6TMH8_DENPD</name>
<evidence type="ECO:0000313" key="2">
    <source>
        <dbReference type="EMBL" id="ENN81684.1"/>
    </source>
</evidence>
<dbReference type="EMBL" id="KB632371">
    <property type="protein sequence ID" value="ERL93743.1"/>
    <property type="molecule type" value="Genomic_DNA"/>
</dbReference>
<gene>
    <name evidence="3" type="ORF">D910_11029</name>
    <name evidence="2" type="ORF">YQE_01936</name>
</gene>
<protein>
    <submittedName>
        <fullName evidence="2">Uncharacterized protein</fullName>
    </submittedName>
</protein>
<accession>N6TMH8</accession>
<evidence type="ECO:0000313" key="3">
    <source>
        <dbReference type="EMBL" id="ERL93743.1"/>
    </source>
</evidence>
<dbReference type="EMBL" id="KB740073">
    <property type="protein sequence ID" value="ENN81684.1"/>
    <property type="molecule type" value="Genomic_DNA"/>
</dbReference>
<sequence>MRNSSDIFCLKELKDGDTNGTQLFSVNGQCQLPKVSRRRNLHNGSASFEYGSSIDQNLTHLADEHRFVEEKDDHLQIMEKDLNELYETEDGPDSSESLDAVYDELTRGAPCGLSPTKKKELSAKYSTRSSPDGKKQHFRKLNTAKEDSRPTESAMSRNPLTGAGIEIETHRKPKKGPARLSNWAGSGIGM</sequence>